<dbReference type="RefSeq" id="XP_029239249.1">
    <property type="nucleotide sequence ID" value="XM_029380844.1"/>
</dbReference>
<dbReference type="GeneID" id="40327827"/>
<protein>
    <submittedName>
        <fullName evidence="1">Uncharacterized protein</fullName>
    </submittedName>
</protein>
<sequence length="152" mass="16445">MKANITTRHGFRMSLHVGSVTGKALTGAVTRVMGKFLANQKHWASCTLFVHRTRSHFVLKSPSVHVIPEGHILALPLLNTKMERMQEGFNNSQCSPIAREAHTISCTVPLTIPYSTALRCTGGGLDKTEVEICFAVPTEEMVNAGVVAANGC</sequence>
<dbReference type="AlphaFoldDB" id="A0A3R7MIB6"/>
<accession>A0A3R7MIB6</accession>
<gene>
    <name evidence="1" type="ORF">TraAM80_03894</name>
</gene>
<organism evidence="1 2">
    <name type="scientific">Trypanosoma rangeli</name>
    <dbReference type="NCBI Taxonomy" id="5698"/>
    <lineage>
        <taxon>Eukaryota</taxon>
        <taxon>Discoba</taxon>
        <taxon>Euglenozoa</taxon>
        <taxon>Kinetoplastea</taxon>
        <taxon>Metakinetoplastina</taxon>
        <taxon>Trypanosomatida</taxon>
        <taxon>Trypanosomatidae</taxon>
        <taxon>Trypanosoma</taxon>
        <taxon>Herpetosoma</taxon>
    </lineage>
</organism>
<keyword evidence="2" id="KW-1185">Reference proteome</keyword>
<name>A0A3R7MIB6_TRYRA</name>
<evidence type="ECO:0000313" key="2">
    <source>
        <dbReference type="Proteomes" id="UP000283634"/>
    </source>
</evidence>
<dbReference type="EMBL" id="MKGL01000109">
    <property type="protein sequence ID" value="RNF06427.1"/>
    <property type="molecule type" value="Genomic_DNA"/>
</dbReference>
<evidence type="ECO:0000313" key="1">
    <source>
        <dbReference type="EMBL" id="RNF06427.1"/>
    </source>
</evidence>
<proteinExistence type="predicted"/>
<reference evidence="1 2" key="1">
    <citation type="journal article" date="2018" name="BMC Genomics">
        <title>Genomic comparison of Trypanosoma conorhini and Trypanosoma rangeli to Trypanosoma cruzi strains of high and low virulence.</title>
        <authorList>
            <person name="Bradwell K.R."/>
            <person name="Koparde V.N."/>
            <person name="Matveyev A.V."/>
            <person name="Serrano M.G."/>
            <person name="Alves J.M."/>
            <person name="Parikh H."/>
            <person name="Huang B."/>
            <person name="Lee V."/>
            <person name="Espinosa-Alvarez O."/>
            <person name="Ortiz P.A."/>
            <person name="Costa-Martins A.G."/>
            <person name="Teixeira M.M."/>
            <person name="Buck G.A."/>
        </authorList>
    </citation>
    <scope>NUCLEOTIDE SEQUENCE [LARGE SCALE GENOMIC DNA]</scope>
    <source>
        <strain evidence="1 2">AM80</strain>
    </source>
</reference>
<comment type="caution">
    <text evidence="1">The sequence shown here is derived from an EMBL/GenBank/DDBJ whole genome shotgun (WGS) entry which is preliminary data.</text>
</comment>
<dbReference type="Proteomes" id="UP000283634">
    <property type="component" value="Unassembled WGS sequence"/>
</dbReference>